<dbReference type="Pfam" id="PF18911">
    <property type="entry name" value="PKD_4"/>
    <property type="match status" value="1"/>
</dbReference>
<dbReference type="InterPro" id="IPR013783">
    <property type="entry name" value="Ig-like_fold"/>
</dbReference>
<accession>A0ABT0PY92</accession>
<keyword evidence="4" id="KW-1185">Reference proteome</keyword>
<gene>
    <name evidence="3" type="ORF">M3P19_15620</name>
</gene>
<dbReference type="SUPFAM" id="SSF63829">
    <property type="entry name" value="Calcium-dependent phosphotriesterase"/>
    <property type="match status" value="1"/>
</dbReference>
<dbReference type="EMBL" id="JAMFMA010000004">
    <property type="protein sequence ID" value="MCL6275443.1"/>
    <property type="molecule type" value="Genomic_DNA"/>
</dbReference>
<organism evidence="3 4">
    <name type="scientific">Flagellimonas spongiicola</name>
    <dbReference type="NCBI Taxonomy" id="2942208"/>
    <lineage>
        <taxon>Bacteria</taxon>
        <taxon>Pseudomonadati</taxon>
        <taxon>Bacteroidota</taxon>
        <taxon>Flavobacteriia</taxon>
        <taxon>Flavobacteriales</taxon>
        <taxon>Flavobacteriaceae</taxon>
        <taxon>Flagellimonas</taxon>
    </lineage>
</organism>
<proteinExistence type="predicted"/>
<dbReference type="RefSeq" id="WP_249658627.1">
    <property type="nucleotide sequence ID" value="NZ_JAMFMA010000004.1"/>
</dbReference>
<dbReference type="InterPro" id="IPR022409">
    <property type="entry name" value="PKD/Chitinase_dom"/>
</dbReference>
<comment type="caution">
    <text evidence="3">The sequence shown here is derived from an EMBL/GenBank/DDBJ whole genome shotgun (WGS) entry which is preliminary data.</text>
</comment>
<evidence type="ECO:0000259" key="2">
    <source>
        <dbReference type="PROSITE" id="PS50093"/>
    </source>
</evidence>
<dbReference type="Pfam" id="PF13585">
    <property type="entry name" value="CHU_C"/>
    <property type="match status" value="1"/>
</dbReference>
<dbReference type="PROSITE" id="PS50093">
    <property type="entry name" value="PKD"/>
    <property type="match status" value="1"/>
</dbReference>
<sequence length="1146" mass="125329">MNLRIFCALVLCLSFAQIHAQLEASIWYFGENAGLDFRSGTPVPLLDGALNTQEGCATISDFAGNLMFYTDGSTVWNRNHTPMPNGTGLFGNSTSSQSGIIVPKPNDPDIFYVFTADFQAGAQGINYSEVDMTLDGGLGNVTVKNTPLVTPATEKLTAVEHANGRDIWVITHAWHSDAFLAYLITPAGVNTTPVTSNAGFDLSGGNVFSAIGYIKVSPDGTKLAACHKEIGAELFDFDPATGIVSNPTRLIDGGSPYGIEFSPSSQILYLSMEASSIFQYDLNAPDIRASQLLLNPTRFREFGMQLGIDGKIYIAEWAGTTLSVINNPNVVGVGCDYQNRAINLGGRISNIGLPPFIQSFFLVNFESRNFCLGDATQFDITVNEPIVSILWDFGDGNTATVEDPSHTYAAPGDYTVNVTVNTASDTRTETETITIYEVPVANTVTDLDLCIPTNAYALDVTSFDSQVLGTQSAATFEVDYFTSQLDADNNTNAVSTMHTIGLASHQLFARISNRNHSSCYATTDFMVNLSLQPQLNPVTDWTVCDDDADGFYAFDLTTKATEVLNGQNPATFSISYHASQADADTRTNPLGTTYTNTLPVETIYFRLENTTNTDCYETGSFTIEVIDQVVAHTPVDLEICDPDNDGSAIFDLTQVAAEVLGTQNPASLDLSYHTSQADADTGTNPLPTNYQSNNYQQIIVVRLANASNPLCYDTTTFQLHIFDTPVAPQVTDWWICDMDNDGVQTFDLSEKTNEIQSGLVGASVTYHSSQTDAELAQNPLGNSFSNTTNPQIVFFRLQSGNNPNCYDVGQFELRVFDTPTAAQPANIISCDVDETGSYSFDLSQQDATVLNGQDQNTYEVLYFDSEQNALNNTNPVSKTAYWNVSFQDEIYARVHNPQFPDCFATTSFSILINALPQMDLEDTYVICPDSPDLTIDAGFFESYEWRDSIGTVIGTNPSQSFSALGAYSLTVSTTQNGVSCTNAHQFEVVSSGAPDSFTVETQGISDHIRLAIDAIGIGTFEYSLDGQNYQSSNEFVVFPGRHTVYVRDPFGCRTLSQEVVAMGYERFFTPNGDGIHETWNVIGADEFPNSRLFIYDRMGKLLREIAPRGIGWDGTYLGNMMPSSDYWFRFEYGEGEVLTGHFSLKR</sequence>
<feature type="chain" id="PRO_5045445909" evidence="1">
    <location>
        <begin position="21"/>
        <end position="1146"/>
    </location>
</feature>
<name>A0ABT0PY92_9FLAO</name>
<reference evidence="3 4" key="1">
    <citation type="submission" date="2022-05" db="EMBL/GenBank/DDBJ databases">
        <authorList>
            <person name="Park J.-S."/>
        </authorList>
    </citation>
    <scope>NUCLEOTIDE SEQUENCE [LARGE SCALE GENOMIC DNA]</scope>
    <source>
        <strain evidence="3 4">2012CJ35-5</strain>
    </source>
</reference>
<dbReference type="InterPro" id="IPR000601">
    <property type="entry name" value="PKD_dom"/>
</dbReference>
<dbReference type="SUPFAM" id="SSF49299">
    <property type="entry name" value="PKD domain"/>
    <property type="match status" value="1"/>
</dbReference>
<protein>
    <submittedName>
        <fullName evidence="3">T9SS type B sorting domain-containing protein</fullName>
    </submittedName>
</protein>
<keyword evidence="1" id="KW-0732">Signal</keyword>
<evidence type="ECO:0000313" key="3">
    <source>
        <dbReference type="EMBL" id="MCL6275443.1"/>
    </source>
</evidence>
<evidence type="ECO:0000313" key="4">
    <source>
        <dbReference type="Proteomes" id="UP001203607"/>
    </source>
</evidence>
<evidence type="ECO:0000256" key="1">
    <source>
        <dbReference type="SAM" id="SignalP"/>
    </source>
</evidence>
<dbReference type="CDD" id="cd00146">
    <property type="entry name" value="PKD"/>
    <property type="match status" value="1"/>
</dbReference>
<dbReference type="Proteomes" id="UP001203607">
    <property type="component" value="Unassembled WGS sequence"/>
</dbReference>
<dbReference type="InterPro" id="IPR026341">
    <property type="entry name" value="T9SS_type_B"/>
</dbReference>
<feature type="signal peptide" evidence="1">
    <location>
        <begin position="1"/>
        <end position="20"/>
    </location>
</feature>
<feature type="domain" description="PKD" evidence="2">
    <location>
        <begin position="384"/>
        <end position="435"/>
    </location>
</feature>
<dbReference type="Gene3D" id="2.60.40.10">
    <property type="entry name" value="Immunoglobulins"/>
    <property type="match status" value="1"/>
</dbReference>
<dbReference type="InterPro" id="IPR035986">
    <property type="entry name" value="PKD_dom_sf"/>
</dbReference>
<dbReference type="SMART" id="SM00089">
    <property type="entry name" value="PKD"/>
    <property type="match status" value="1"/>
</dbReference>
<dbReference type="NCBIfam" id="TIGR04131">
    <property type="entry name" value="Bac_Flav_CTERM"/>
    <property type="match status" value="1"/>
</dbReference>